<name>A0A1L9NSV2_9RHOB</name>
<reference evidence="1 2" key="1">
    <citation type="submission" date="2016-10" db="EMBL/GenBank/DDBJ databases">
        <title>Genome sequence of Planktotalea frisia SH6-1.</title>
        <authorList>
            <person name="Poehlein A."/>
            <person name="Bakenhus I."/>
            <person name="Voget S."/>
            <person name="Brinkhoff T."/>
            <person name="Simon M."/>
        </authorList>
    </citation>
    <scope>NUCLEOTIDE SEQUENCE [LARGE SCALE GENOMIC DNA]</scope>
    <source>
        <strain evidence="1 2">SH6-1</strain>
    </source>
</reference>
<dbReference type="Proteomes" id="UP000184514">
    <property type="component" value="Unassembled WGS sequence"/>
</dbReference>
<comment type="caution">
    <text evidence="1">The sequence shown here is derived from an EMBL/GenBank/DDBJ whole genome shotgun (WGS) entry which is preliminary data.</text>
</comment>
<dbReference type="Gene3D" id="3.90.1010.10">
    <property type="match status" value="1"/>
</dbReference>
<sequence length="164" mass="17187">MSLNESAHFMSGETDLIKLYSGRILALAADIPHSERLTSADASVKKRSPLCGSIVTVDLDITDGRVSAFGQDVKACALGQASASVVGGALIGCTPAQAFKARDQLRALLKGSGEIPDAPFDGFEVFLPASAYKNRHASILLSIEAACEAIDIIYAKEKNAAHPV</sequence>
<protein>
    <recommendedName>
        <fullName evidence="3">NIF system FeS cluster assembly NifU N-terminal domain-containing protein</fullName>
    </recommendedName>
</protein>
<proteinExistence type="predicted"/>
<dbReference type="GO" id="GO:0005506">
    <property type="term" value="F:iron ion binding"/>
    <property type="evidence" value="ECO:0007669"/>
    <property type="project" value="InterPro"/>
</dbReference>
<dbReference type="AlphaFoldDB" id="A0A1L9NSV2"/>
<dbReference type="GO" id="GO:0051536">
    <property type="term" value="F:iron-sulfur cluster binding"/>
    <property type="evidence" value="ECO:0007669"/>
    <property type="project" value="InterPro"/>
</dbReference>
<keyword evidence="2" id="KW-1185">Reference proteome</keyword>
<evidence type="ECO:0000313" key="1">
    <source>
        <dbReference type="EMBL" id="OJI92282.1"/>
    </source>
</evidence>
<evidence type="ECO:0008006" key="3">
    <source>
        <dbReference type="Google" id="ProtNLM"/>
    </source>
</evidence>
<dbReference type="GO" id="GO:0016226">
    <property type="term" value="P:iron-sulfur cluster assembly"/>
    <property type="evidence" value="ECO:0007669"/>
    <property type="project" value="InterPro"/>
</dbReference>
<gene>
    <name evidence="1" type="ORF">PFRI_34870</name>
</gene>
<dbReference type="SUPFAM" id="SSF82649">
    <property type="entry name" value="SufE/NifU"/>
    <property type="match status" value="1"/>
</dbReference>
<organism evidence="1 2">
    <name type="scientific">Planktotalea frisia</name>
    <dbReference type="NCBI Taxonomy" id="696762"/>
    <lineage>
        <taxon>Bacteria</taxon>
        <taxon>Pseudomonadati</taxon>
        <taxon>Pseudomonadota</taxon>
        <taxon>Alphaproteobacteria</taxon>
        <taxon>Rhodobacterales</taxon>
        <taxon>Paracoccaceae</taxon>
        <taxon>Planktotalea</taxon>
    </lineage>
</organism>
<dbReference type="EMBL" id="MLCB01000188">
    <property type="protein sequence ID" value="OJI92282.1"/>
    <property type="molecule type" value="Genomic_DNA"/>
</dbReference>
<dbReference type="CDD" id="cd06664">
    <property type="entry name" value="IscU_like"/>
    <property type="match status" value="1"/>
</dbReference>
<accession>A0A1L9NSV2</accession>
<dbReference type="InterPro" id="IPR002871">
    <property type="entry name" value="NIF_FeS_clus_asmbl_NifU_N"/>
</dbReference>
<evidence type="ECO:0000313" key="2">
    <source>
        <dbReference type="Proteomes" id="UP000184514"/>
    </source>
</evidence>
<dbReference type="STRING" id="696762.PFRI_34870"/>